<name>A0A6G0YEP4_APHCR</name>
<evidence type="ECO:0000259" key="1">
    <source>
        <dbReference type="Pfam" id="PF10551"/>
    </source>
</evidence>
<dbReference type="InterPro" id="IPR018289">
    <property type="entry name" value="MULE_transposase_dom"/>
</dbReference>
<gene>
    <name evidence="2" type="ORF">FWK35_00007389</name>
</gene>
<dbReference type="PANTHER" id="PTHR47160:SF10">
    <property type="entry name" value="MULE TRANSPOSASE DOMAIN-CONTAINING PROTEIN"/>
    <property type="match status" value="1"/>
</dbReference>
<organism evidence="2 3">
    <name type="scientific">Aphis craccivora</name>
    <name type="common">Cowpea aphid</name>
    <dbReference type="NCBI Taxonomy" id="307492"/>
    <lineage>
        <taxon>Eukaryota</taxon>
        <taxon>Metazoa</taxon>
        <taxon>Ecdysozoa</taxon>
        <taxon>Arthropoda</taxon>
        <taxon>Hexapoda</taxon>
        <taxon>Insecta</taxon>
        <taxon>Pterygota</taxon>
        <taxon>Neoptera</taxon>
        <taxon>Paraneoptera</taxon>
        <taxon>Hemiptera</taxon>
        <taxon>Sternorrhyncha</taxon>
        <taxon>Aphidomorpha</taxon>
        <taxon>Aphidoidea</taxon>
        <taxon>Aphididae</taxon>
        <taxon>Aphidini</taxon>
        <taxon>Aphis</taxon>
        <taxon>Aphis</taxon>
    </lineage>
</organism>
<evidence type="ECO:0000313" key="3">
    <source>
        <dbReference type="Proteomes" id="UP000478052"/>
    </source>
</evidence>
<dbReference type="Proteomes" id="UP000478052">
    <property type="component" value="Unassembled WGS sequence"/>
</dbReference>
<evidence type="ECO:0000313" key="2">
    <source>
        <dbReference type="EMBL" id="KAF0754584.1"/>
    </source>
</evidence>
<proteinExistence type="predicted"/>
<dbReference type="Pfam" id="PF10551">
    <property type="entry name" value="MULE"/>
    <property type="match status" value="1"/>
</dbReference>
<dbReference type="OrthoDB" id="8195004at2759"/>
<protein>
    <submittedName>
        <fullName evidence="2">MULE domain-containing protein</fullName>
    </submittedName>
</protein>
<sequence>MGFWLRQVEVNALSVNGLPRRTNNCVESFLNSLRIKFNVVQPNLSPYSPEQKCQHNYIYNEHNHDKCDEQVLTRQKISDAVKRKAVNDISAQPSKIVHNEFKNGDISTLTTNNSCPKFFTQIFMIHGYYKDSYVLLVFLLLPTKESNIYVKAFQNIINYCTSLSLTFRPSEINVDFENRIHNAIKQVWTDVRIKGCRFHLGQSWRRAIQRLGLSKKYKSDSEKSKYLNYFFGLPFLNETDVIQCFTEDLIAIKPCDDQKIYNFTDYILNNYIHNDVAQFPPMFGVIFQQ</sequence>
<dbReference type="EMBL" id="VUJU01004371">
    <property type="protein sequence ID" value="KAF0754584.1"/>
    <property type="molecule type" value="Genomic_DNA"/>
</dbReference>
<keyword evidence="3" id="KW-1185">Reference proteome</keyword>
<dbReference type="PANTHER" id="PTHR47160">
    <property type="entry name" value="PUTATIVE-RELATED"/>
    <property type="match status" value="1"/>
</dbReference>
<reference evidence="2 3" key="1">
    <citation type="submission" date="2019-08" db="EMBL/GenBank/DDBJ databases">
        <title>Whole genome of Aphis craccivora.</title>
        <authorList>
            <person name="Voronova N.V."/>
            <person name="Shulinski R.S."/>
            <person name="Bandarenka Y.V."/>
            <person name="Zhorov D.G."/>
            <person name="Warner D."/>
        </authorList>
    </citation>
    <scope>NUCLEOTIDE SEQUENCE [LARGE SCALE GENOMIC DNA]</scope>
    <source>
        <strain evidence="2">180601</strain>
        <tissue evidence="2">Whole Body</tissue>
    </source>
</reference>
<dbReference type="AlphaFoldDB" id="A0A6G0YEP4"/>
<comment type="caution">
    <text evidence="2">The sequence shown here is derived from an EMBL/GenBank/DDBJ whole genome shotgun (WGS) entry which is preliminary data.</text>
</comment>
<accession>A0A6G0YEP4</accession>
<feature type="domain" description="MULE transposase" evidence="1">
    <location>
        <begin position="112"/>
        <end position="201"/>
    </location>
</feature>